<name>A0A1D8KUG2_9CAUD</name>
<organism evidence="2 3">
    <name type="scientific">Synechococcus phage S-CAM7</name>
    <dbReference type="NCBI Taxonomy" id="1883368"/>
    <lineage>
        <taxon>Viruses</taxon>
        <taxon>Duplodnaviria</taxon>
        <taxon>Heunggongvirae</taxon>
        <taxon>Uroviricota</taxon>
        <taxon>Caudoviricetes</taxon>
        <taxon>Pantevenvirales</taxon>
        <taxon>Kyanoviridae</taxon>
        <taxon>Mazuvirus</taxon>
        <taxon>Mazuvirus scam7</taxon>
    </lineage>
</organism>
<gene>
    <name evidence="2" type="ORF">S420910_097</name>
</gene>
<dbReference type="EMBL" id="KU686213">
    <property type="protein sequence ID" value="AOV62286.1"/>
    <property type="molecule type" value="Genomic_DNA"/>
</dbReference>
<dbReference type="Proteomes" id="UP000226384">
    <property type="component" value="Segment"/>
</dbReference>
<evidence type="ECO:0000313" key="3">
    <source>
        <dbReference type="Proteomes" id="UP000226384"/>
    </source>
</evidence>
<feature type="region of interest" description="Disordered" evidence="1">
    <location>
        <begin position="32"/>
        <end position="55"/>
    </location>
</feature>
<evidence type="ECO:0000256" key="1">
    <source>
        <dbReference type="SAM" id="MobiDB-lite"/>
    </source>
</evidence>
<evidence type="ECO:0000313" key="2">
    <source>
        <dbReference type="EMBL" id="AOV62286.1"/>
    </source>
</evidence>
<sequence length="55" mass="6927">MNNYIDDAALYEDILREDEVYNGLRRLELPVRDGRRQQRRRRERQRQACYNKYHN</sequence>
<protein>
    <submittedName>
        <fullName evidence="2">Uncharacterized protein</fullName>
    </submittedName>
</protein>
<reference evidence="2 3" key="1">
    <citation type="journal article" date="2016" name="Virology">
        <title>The genomic content and context of auxiliary metabolic genes in marine cyanomyoviruses.</title>
        <authorList>
            <person name="Crummett L.T."/>
            <person name="Puxty R.J."/>
            <person name="Weihe C."/>
            <person name="Marston M.F."/>
            <person name="Martiny J.B."/>
        </authorList>
    </citation>
    <scope>NUCLEOTIDE SEQUENCE [LARGE SCALE GENOMIC DNA]</scope>
    <source>
        <strain evidence="2">0910SB42</strain>
    </source>
</reference>
<proteinExistence type="predicted"/>
<accession>A0A1D8KUG2</accession>